<evidence type="ECO:0000256" key="6">
    <source>
        <dbReference type="ARBA" id="ARBA00009541"/>
    </source>
</evidence>
<dbReference type="GO" id="GO:0005975">
    <property type="term" value="P:carbohydrate metabolic process"/>
    <property type="evidence" value="ECO:0007669"/>
    <property type="project" value="InterPro"/>
</dbReference>
<proteinExistence type="inferred from homology"/>
<keyword evidence="8" id="KW-0479">Metal-binding</keyword>
<dbReference type="GO" id="GO:0005737">
    <property type="term" value="C:cytoplasm"/>
    <property type="evidence" value="ECO:0007669"/>
    <property type="project" value="UniProtKB-ARBA"/>
</dbReference>
<accession>A0A949K6T0</accession>
<dbReference type="EC" id="5.1.3.1" evidence="7 10"/>
<dbReference type="FunFam" id="3.20.20.70:FF:000004">
    <property type="entry name" value="Ribulose-phosphate 3-epimerase"/>
    <property type="match status" value="1"/>
</dbReference>
<dbReference type="PANTHER" id="PTHR11749">
    <property type="entry name" value="RIBULOSE-5-PHOSPHATE-3-EPIMERASE"/>
    <property type="match status" value="1"/>
</dbReference>
<dbReference type="NCBIfam" id="TIGR01163">
    <property type="entry name" value="rpe"/>
    <property type="match status" value="1"/>
</dbReference>
<evidence type="ECO:0000256" key="3">
    <source>
        <dbReference type="ARBA" id="ARBA00001941"/>
    </source>
</evidence>
<comment type="cofactor">
    <cofactor evidence="2">
        <name>Mn(2+)</name>
        <dbReference type="ChEBI" id="CHEBI:29035"/>
    </cofactor>
</comment>
<dbReference type="InterPro" id="IPR026019">
    <property type="entry name" value="Ribul_P_3_epim"/>
</dbReference>
<organism evidence="11 12">
    <name type="scientific">Diplocloster agilis</name>
    <dbReference type="NCBI Taxonomy" id="2850323"/>
    <lineage>
        <taxon>Bacteria</taxon>
        <taxon>Bacillati</taxon>
        <taxon>Bacillota</taxon>
        <taxon>Clostridia</taxon>
        <taxon>Lachnospirales</taxon>
        <taxon>Lachnospiraceae</taxon>
        <taxon>Diplocloster</taxon>
    </lineage>
</organism>
<dbReference type="RefSeq" id="WP_158347591.1">
    <property type="nucleotide sequence ID" value="NZ_JAHQCW010000041.1"/>
</dbReference>
<dbReference type="CDD" id="cd00429">
    <property type="entry name" value="RPE"/>
    <property type="match status" value="1"/>
</dbReference>
<evidence type="ECO:0000256" key="7">
    <source>
        <dbReference type="ARBA" id="ARBA00013188"/>
    </source>
</evidence>
<keyword evidence="9 11" id="KW-0413">Isomerase</keyword>
<dbReference type="SUPFAM" id="SSF51366">
    <property type="entry name" value="Ribulose-phoshate binding barrel"/>
    <property type="match status" value="1"/>
</dbReference>
<reference evidence="11" key="1">
    <citation type="submission" date="2021-06" db="EMBL/GenBank/DDBJ databases">
        <title>Description of novel taxa of the family Lachnospiraceae.</title>
        <authorList>
            <person name="Chaplin A.V."/>
            <person name="Sokolova S.R."/>
            <person name="Pikina A.P."/>
            <person name="Korzhanova M."/>
            <person name="Belova V."/>
            <person name="Korostin D."/>
            <person name="Efimov B.A."/>
        </authorList>
    </citation>
    <scope>NUCLEOTIDE SEQUENCE</scope>
    <source>
        <strain evidence="11">ASD5720</strain>
    </source>
</reference>
<evidence type="ECO:0000256" key="10">
    <source>
        <dbReference type="NCBIfam" id="TIGR01163"/>
    </source>
</evidence>
<dbReference type="EMBL" id="JAHQCW010000041">
    <property type="protein sequence ID" value="MBU9738771.1"/>
    <property type="molecule type" value="Genomic_DNA"/>
</dbReference>
<evidence type="ECO:0000313" key="11">
    <source>
        <dbReference type="EMBL" id="MBU9738771.1"/>
    </source>
</evidence>
<evidence type="ECO:0000313" key="12">
    <source>
        <dbReference type="Proteomes" id="UP000712157"/>
    </source>
</evidence>
<dbReference type="Proteomes" id="UP000712157">
    <property type="component" value="Unassembled WGS sequence"/>
</dbReference>
<comment type="caution">
    <text evidence="11">The sequence shown here is derived from an EMBL/GenBank/DDBJ whole genome shotgun (WGS) entry which is preliminary data.</text>
</comment>
<protein>
    <recommendedName>
        <fullName evidence="7 10">Ribulose-phosphate 3-epimerase</fullName>
        <ecNumber evidence="7 10">5.1.3.1</ecNumber>
    </recommendedName>
</protein>
<dbReference type="AlphaFoldDB" id="A0A949K6T0"/>
<sequence length="223" mass="24760">MKKKISPSMMCSGVLEIGTYLSAFEKNGIEYLHIDVMDGEFVPNLMLGTDYVKSLRKASDIPLDVHLMIYNPENKIDWFDFQPGEYVAVHAESTAHVQRALQKINATGAKAMLAINPATPISALDYVIDDIQAVLVMTVNPGFAGQKLIPQTLQKITDVRRYLDDKGRYDVEIEVDGNVSFENARKMSAAGGDIFVAGTSSFFNKNIDLDLGIQKLREAIELR</sequence>
<dbReference type="InterPro" id="IPR011060">
    <property type="entry name" value="RibuloseP-bd_barrel"/>
</dbReference>
<dbReference type="GO" id="GO:0046872">
    <property type="term" value="F:metal ion binding"/>
    <property type="evidence" value="ECO:0007669"/>
    <property type="project" value="UniProtKB-KW"/>
</dbReference>
<dbReference type="Gene3D" id="3.20.20.70">
    <property type="entry name" value="Aldolase class I"/>
    <property type="match status" value="1"/>
</dbReference>
<dbReference type="NCBIfam" id="NF004076">
    <property type="entry name" value="PRK05581.1-4"/>
    <property type="match status" value="1"/>
</dbReference>
<name>A0A949K6T0_9FIRM</name>
<evidence type="ECO:0000256" key="1">
    <source>
        <dbReference type="ARBA" id="ARBA00001782"/>
    </source>
</evidence>
<dbReference type="Pfam" id="PF00834">
    <property type="entry name" value="Ribul_P_3_epim"/>
    <property type="match status" value="1"/>
</dbReference>
<evidence type="ECO:0000256" key="9">
    <source>
        <dbReference type="ARBA" id="ARBA00023235"/>
    </source>
</evidence>
<gene>
    <name evidence="11" type="primary">rpe</name>
    <name evidence="11" type="ORF">KTH89_19700</name>
</gene>
<evidence type="ECO:0000256" key="5">
    <source>
        <dbReference type="ARBA" id="ARBA00001954"/>
    </source>
</evidence>
<dbReference type="InterPro" id="IPR013785">
    <property type="entry name" value="Aldolase_TIM"/>
</dbReference>
<comment type="cofactor">
    <cofactor evidence="4">
        <name>Zn(2+)</name>
        <dbReference type="ChEBI" id="CHEBI:29105"/>
    </cofactor>
</comment>
<evidence type="ECO:0000256" key="2">
    <source>
        <dbReference type="ARBA" id="ARBA00001936"/>
    </source>
</evidence>
<comment type="cofactor">
    <cofactor evidence="5">
        <name>Fe(2+)</name>
        <dbReference type="ChEBI" id="CHEBI:29033"/>
    </cofactor>
</comment>
<evidence type="ECO:0000256" key="4">
    <source>
        <dbReference type="ARBA" id="ARBA00001947"/>
    </source>
</evidence>
<comment type="similarity">
    <text evidence="6">Belongs to the ribulose-phosphate 3-epimerase family.</text>
</comment>
<dbReference type="GO" id="GO:0004750">
    <property type="term" value="F:D-ribulose-phosphate 3-epimerase activity"/>
    <property type="evidence" value="ECO:0007669"/>
    <property type="project" value="UniProtKB-UniRule"/>
</dbReference>
<comment type="cofactor">
    <cofactor evidence="3">
        <name>Co(2+)</name>
        <dbReference type="ChEBI" id="CHEBI:48828"/>
    </cofactor>
</comment>
<keyword evidence="12" id="KW-1185">Reference proteome</keyword>
<comment type="catalytic activity">
    <reaction evidence="1">
        <text>D-ribulose 5-phosphate = D-xylulose 5-phosphate</text>
        <dbReference type="Rhea" id="RHEA:13677"/>
        <dbReference type="ChEBI" id="CHEBI:57737"/>
        <dbReference type="ChEBI" id="CHEBI:58121"/>
        <dbReference type="EC" id="5.1.3.1"/>
    </reaction>
</comment>
<dbReference type="GO" id="GO:0006098">
    <property type="term" value="P:pentose-phosphate shunt"/>
    <property type="evidence" value="ECO:0007669"/>
    <property type="project" value="UniProtKB-UniRule"/>
</dbReference>
<dbReference type="InterPro" id="IPR000056">
    <property type="entry name" value="Ribul_P_3_epim-like"/>
</dbReference>
<evidence type="ECO:0000256" key="8">
    <source>
        <dbReference type="ARBA" id="ARBA00022723"/>
    </source>
</evidence>